<accession>A0A0D0PX89</accession>
<evidence type="ECO:0000313" key="2">
    <source>
        <dbReference type="Proteomes" id="UP000032066"/>
    </source>
</evidence>
<organism evidence="1 2">
    <name type="scientific">Kitasatospora griseola</name>
    <name type="common">Streptomyces griseolosporeus</name>
    <dbReference type="NCBI Taxonomy" id="2064"/>
    <lineage>
        <taxon>Bacteria</taxon>
        <taxon>Bacillati</taxon>
        <taxon>Actinomycetota</taxon>
        <taxon>Actinomycetes</taxon>
        <taxon>Kitasatosporales</taxon>
        <taxon>Streptomycetaceae</taxon>
        <taxon>Kitasatospora</taxon>
    </lineage>
</organism>
<dbReference type="PATRIC" id="fig|2064.6.peg.1428"/>
<keyword evidence="2" id="KW-1185">Reference proteome</keyword>
<dbReference type="Proteomes" id="UP000032066">
    <property type="component" value="Unassembled WGS sequence"/>
</dbReference>
<gene>
    <name evidence="1" type="ORF">TR51_06500</name>
</gene>
<dbReference type="STRING" id="2064.TR51_06500"/>
<proteinExistence type="predicted"/>
<comment type="caution">
    <text evidence="1">The sequence shown here is derived from an EMBL/GenBank/DDBJ whole genome shotgun (WGS) entry which is preliminary data.</text>
</comment>
<dbReference type="EMBL" id="JXZB01000001">
    <property type="protein sequence ID" value="KIQ67034.1"/>
    <property type="molecule type" value="Genomic_DNA"/>
</dbReference>
<dbReference type="AlphaFoldDB" id="A0A0D0PX89"/>
<name>A0A0D0PX89_KITGR</name>
<sequence>MTLDPTAYLVGDLIANAIADLADAPSRISEFLDGEDDTPAPGPERDALITEITTRLSRIADANLAELLSTAGQEG</sequence>
<protein>
    <submittedName>
        <fullName evidence="1">Uncharacterized protein</fullName>
    </submittedName>
</protein>
<dbReference type="RefSeq" id="WP_043908768.1">
    <property type="nucleotide sequence ID" value="NZ_JXZB01000001.1"/>
</dbReference>
<evidence type="ECO:0000313" key="1">
    <source>
        <dbReference type="EMBL" id="KIQ67034.1"/>
    </source>
</evidence>
<reference evidence="1 2" key="1">
    <citation type="submission" date="2015-02" db="EMBL/GenBank/DDBJ databases">
        <title>Draft genome sequence of Kitasatospora griseola MF730-N6, a bafilomycin, terpentecin and satosporin producer.</title>
        <authorList>
            <person name="Arens J.C."/>
            <person name="Haltli B."/>
            <person name="Kerr R.G."/>
        </authorList>
    </citation>
    <scope>NUCLEOTIDE SEQUENCE [LARGE SCALE GENOMIC DNA]</scope>
    <source>
        <strain evidence="1 2">MF730-N6</strain>
    </source>
</reference>